<accession>A0AAN8JUF4</accession>
<keyword evidence="1" id="KW-0732">Signal</keyword>
<proteinExistence type="predicted"/>
<sequence>MKVLTVFGFICIAGSTLANSFTRCPHEEDGPSRAFHACNAPVLAAVTNEELCPAMTSAISCVQQLAIHCPSFMEAIGIQELRGLEGLARSYCKF</sequence>
<dbReference type="AlphaFoldDB" id="A0AAN8JUF4"/>
<dbReference type="Proteomes" id="UP001347796">
    <property type="component" value="Unassembled WGS sequence"/>
</dbReference>
<feature type="chain" id="PRO_5043008662" evidence="1">
    <location>
        <begin position="19"/>
        <end position="94"/>
    </location>
</feature>
<organism evidence="2 3">
    <name type="scientific">Patella caerulea</name>
    <name type="common">Rayed Mediterranean limpet</name>
    <dbReference type="NCBI Taxonomy" id="87958"/>
    <lineage>
        <taxon>Eukaryota</taxon>
        <taxon>Metazoa</taxon>
        <taxon>Spiralia</taxon>
        <taxon>Lophotrochozoa</taxon>
        <taxon>Mollusca</taxon>
        <taxon>Gastropoda</taxon>
        <taxon>Patellogastropoda</taxon>
        <taxon>Patelloidea</taxon>
        <taxon>Patellidae</taxon>
        <taxon>Patella</taxon>
    </lineage>
</organism>
<evidence type="ECO:0000313" key="3">
    <source>
        <dbReference type="Proteomes" id="UP001347796"/>
    </source>
</evidence>
<gene>
    <name evidence="2" type="ORF">SNE40_010423</name>
</gene>
<dbReference type="EMBL" id="JAZGQO010000007">
    <property type="protein sequence ID" value="KAK6182830.1"/>
    <property type="molecule type" value="Genomic_DNA"/>
</dbReference>
<reference evidence="2 3" key="1">
    <citation type="submission" date="2024-01" db="EMBL/GenBank/DDBJ databases">
        <title>The genome of the rayed Mediterranean limpet Patella caerulea (Linnaeus, 1758).</title>
        <authorList>
            <person name="Anh-Thu Weber A."/>
            <person name="Halstead-Nussloch G."/>
        </authorList>
    </citation>
    <scope>NUCLEOTIDE SEQUENCE [LARGE SCALE GENOMIC DNA]</scope>
    <source>
        <strain evidence="2">AATW-2023a</strain>
        <tissue evidence="2">Whole specimen</tissue>
    </source>
</reference>
<feature type="signal peptide" evidence="1">
    <location>
        <begin position="1"/>
        <end position="18"/>
    </location>
</feature>
<name>A0AAN8JUF4_PATCE</name>
<evidence type="ECO:0000313" key="2">
    <source>
        <dbReference type="EMBL" id="KAK6182830.1"/>
    </source>
</evidence>
<protein>
    <submittedName>
        <fullName evidence="2">Uncharacterized protein</fullName>
    </submittedName>
</protein>
<evidence type="ECO:0000256" key="1">
    <source>
        <dbReference type="SAM" id="SignalP"/>
    </source>
</evidence>
<keyword evidence="3" id="KW-1185">Reference proteome</keyword>
<comment type="caution">
    <text evidence="2">The sequence shown here is derived from an EMBL/GenBank/DDBJ whole genome shotgun (WGS) entry which is preliminary data.</text>
</comment>